<dbReference type="EMBL" id="JACGWM010000015">
    <property type="protein sequence ID" value="KAL0323721.1"/>
    <property type="molecule type" value="Genomic_DNA"/>
</dbReference>
<evidence type="ECO:0000256" key="5">
    <source>
        <dbReference type="ARBA" id="ARBA00023163"/>
    </source>
</evidence>
<evidence type="ECO:0000256" key="3">
    <source>
        <dbReference type="ARBA" id="ARBA00023054"/>
    </source>
</evidence>
<keyword evidence="6" id="KW-0539">Nucleus</keyword>
<dbReference type="InterPro" id="IPR044607">
    <property type="entry name" value="RKD-like"/>
</dbReference>
<reference evidence="10" key="1">
    <citation type="submission" date="2020-06" db="EMBL/GenBank/DDBJ databases">
        <authorList>
            <person name="Li T."/>
            <person name="Hu X."/>
            <person name="Zhang T."/>
            <person name="Song X."/>
            <person name="Zhang H."/>
            <person name="Dai N."/>
            <person name="Sheng W."/>
            <person name="Hou X."/>
            <person name="Wei L."/>
        </authorList>
    </citation>
    <scope>NUCLEOTIDE SEQUENCE</scope>
    <source>
        <strain evidence="10">KEN8</strain>
        <tissue evidence="10">Leaf</tissue>
    </source>
</reference>
<evidence type="ECO:0000313" key="10">
    <source>
        <dbReference type="EMBL" id="KAL0323721.1"/>
    </source>
</evidence>
<comment type="caution">
    <text evidence="10">The sequence shown here is derived from an EMBL/GenBank/DDBJ whole genome shotgun (WGS) entry which is preliminary data.</text>
</comment>
<reference evidence="10" key="2">
    <citation type="journal article" date="2024" name="Plant">
        <title>Genomic evolution and insights into agronomic trait innovations of Sesamum species.</title>
        <authorList>
            <person name="Miao H."/>
            <person name="Wang L."/>
            <person name="Qu L."/>
            <person name="Liu H."/>
            <person name="Sun Y."/>
            <person name="Le M."/>
            <person name="Wang Q."/>
            <person name="Wei S."/>
            <person name="Zheng Y."/>
            <person name="Lin W."/>
            <person name="Duan Y."/>
            <person name="Cao H."/>
            <person name="Xiong S."/>
            <person name="Wang X."/>
            <person name="Wei L."/>
            <person name="Li C."/>
            <person name="Ma Q."/>
            <person name="Ju M."/>
            <person name="Zhao R."/>
            <person name="Li G."/>
            <person name="Mu C."/>
            <person name="Tian Q."/>
            <person name="Mei H."/>
            <person name="Zhang T."/>
            <person name="Gao T."/>
            <person name="Zhang H."/>
        </authorList>
    </citation>
    <scope>NUCLEOTIDE SEQUENCE</scope>
    <source>
        <strain evidence="10">KEN8</strain>
    </source>
</reference>
<evidence type="ECO:0000256" key="4">
    <source>
        <dbReference type="ARBA" id="ARBA00023125"/>
    </source>
</evidence>
<evidence type="ECO:0000256" key="1">
    <source>
        <dbReference type="ARBA" id="ARBA00004049"/>
    </source>
</evidence>
<feature type="region of interest" description="Disordered" evidence="8">
    <location>
        <begin position="421"/>
        <end position="446"/>
    </location>
</feature>
<name>A0AAW2LZX0_9LAMI</name>
<keyword evidence="2" id="KW-0805">Transcription regulation</keyword>
<keyword evidence="3 7" id="KW-0175">Coiled coil</keyword>
<evidence type="ECO:0000256" key="6">
    <source>
        <dbReference type="ARBA" id="ARBA00023242"/>
    </source>
</evidence>
<organism evidence="10">
    <name type="scientific">Sesamum calycinum</name>
    <dbReference type="NCBI Taxonomy" id="2727403"/>
    <lineage>
        <taxon>Eukaryota</taxon>
        <taxon>Viridiplantae</taxon>
        <taxon>Streptophyta</taxon>
        <taxon>Embryophyta</taxon>
        <taxon>Tracheophyta</taxon>
        <taxon>Spermatophyta</taxon>
        <taxon>Magnoliopsida</taxon>
        <taxon>eudicotyledons</taxon>
        <taxon>Gunneridae</taxon>
        <taxon>Pentapetalae</taxon>
        <taxon>asterids</taxon>
        <taxon>lamiids</taxon>
        <taxon>Lamiales</taxon>
        <taxon>Pedaliaceae</taxon>
        <taxon>Sesamum</taxon>
    </lineage>
</organism>
<keyword evidence="5" id="KW-0804">Transcription</keyword>
<evidence type="ECO:0000256" key="8">
    <source>
        <dbReference type="SAM" id="MobiDB-lite"/>
    </source>
</evidence>
<dbReference type="AlphaFoldDB" id="A0AAW2LZX0"/>
<feature type="coiled-coil region" evidence="7">
    <location>
        <begin position="385"/>
        <end position="412"/>
    </location>
</feature>
<keyword evidence="4" id="KW-0238">DNA-binding</keyword>
<proteinExistence type="predicted"/>
<evidence type="ECO:0000256" key="7">
    <source>
        <dbReference type="SAM" id="Coils"/>
    </source>
</evidence>
<dbReference type="InterPro" id="IPR003035">
    <property type="entry name" value="RWP-RK_dom"/>
</dbReference>
<accession>A0AAW2LZX0</accession>
<dbReference type="PROSITE" id="PS51519">
    <property type="entry name" value="RWP_RK"/>
    <property type="match status" value="1"/>
</dbReference>
<protein>
    <recommendedName>
        <fullName evidence="9">RWP-RK domain-containing protein</fullName>
    </recommendedName>
</protein>
<feature type="compositionally biased region" description="Basic and acidic residues" evidence="8">
    <location>
        <begin position="433"/>
        <end position="446"/>
    </location>
</feature>
<dbReference type="Pfam" id="PF02042">
    <property type="entry name" value="RWP-RK"/>
    <property type="match status" value="1"/>
</dbReference>
<evidence type="ECO:0000259" key="9">
    <source>
        <dbReference type="PROSITE" id="PS51519"/>
    </source>
</evidence>
<dbReference type="GO" id="GO:0003677">
    <property type="term" value="F:DNA binding"/>
    <property type="evidence" value="ECO:0007669"/>
    <property type="project" value="UniProtKB-KW"/>
</dbReference>
<dbReference type="PANTHER" id="PTHR46373:SF5">
    <property type="entry name" value="RWP-RK DOMAIN PROTEIN"/>
    <property type="match status" value="1"/>
</dbReference>
<evidence type="ECO:0000256" key="2">
    <source>
        <dbReference type="ARBA" id="ARBA00023015"/>
    </source>
</evidence>
<feature type="domain" description="RWP-RK" evidence="9">
    <location>
        <begin position="313"/>
        <end position="393"/>
    </location>
</feature>
<gene>
    <name evidence="10" type="ORF">Scaly_2339200</name>
</gene>
<comment type="function">
    <text evidence="1">Putative transcription factor.</text>
</comment>
<dbReference type="GO" id="GO:0003700">
    <property type="term" value="F:DNA-binding transcription factor activity"/>
    <property type="evidence" value="ECO:0007669"/>
    <property type="project" value="InterPro"/>
</dbReference>
<sequence>MKGLQLPTWHVGEDIWHVRGVSNSIPGLMSSDYDQRGQMSEKKTILTTAALGPDQASPRLPKPPERPNLLVMADQNANVPHNQELMDAISSAEQLLMFDENQDDDPLFHSFVDEMVQEPALNVLGNDGTSDLTGIPLEENTFDQNRNSNDFPHNSAFGNPIRIPIWPVPPSPHTCSCCQTLREFFHVNGTHVLKLDVHGRLGLISHAVLERYNTDISSQTDHEYHMFDFCQESISSVKQFLVQYCDDRKREGYVMLQDPLSHFYNALCIGLDSNGSADADIFLHQTSRGNGQMNQEDDINQPEEEGNEVRLSKSYIASQRERTGKMKLRDLVGYFHLPISTASKEMNICPSAIKSICRKEGLLRWPYRKIKSIEAKIAKKKQSLNSNDADERARALAEIQELRRKLANLYDDRINQDTAEQKSIQTLRTRSPVLRDKGYGPSSDRHLCHTSEARAAKEWDDSNGDIIEGIAGADYVFISTMTMSGLSAQLGELNQSDECARGVSDERHVAVVADMTFKVCFDLQEMSRRVVNLDFKGFHQKSNATGNLLHLEESGDRETTKHQFVQGIRIPGYSRGFTRTISETGEGFICIYSVTAGTAAERALLGHLFEQANRTGYLLLLSRLQGKSLMPAIVDSESLTHCCDGQC</sequence>
<dbReference type="PANTHER" id="PTHR46373">
    <property type="entry name" value="PROTEIN RKD4"/>
    <property type="match status" value="1"/>
</dbReference>